<evidence type="ECO:0000313" key="12">
    <source>
        <dbReference type="Proteomes" id="UP001172630"/>
    </source>
</evidence>
<dbReference type="PANTHER" id="PTHR43386:SF1">
    <property type="entry name" value="D,D-DIPEPTIDE TRANSPORT SYSTEM PERMEASE PROTEIN DDPC-RELATED"/>
    <property type="match status" value="1"/>
</dbReference>
<comment type="subcellular location">
    <subcellularLocation>
        <location evidence="1 9">Cell membrane</location>
        <topology evidence="1 9">Multi-pass membrane protein</topology>
    </subcellularLocation>
</comment>
<dbReference type="Gene3D" id="1.10.3720.10">
    <property type="entry name" value="MetI-like"/>
    <property type="match status" value="1"/>
</dbReference>
<keyword evidence="2 9" id="KW-0813">Transport</keyword>
<evidence type="ECO:0000256" key="8">
    <source>
        <dbReference type="ARBA" id="ARBA00023136"/>
    </source>
</evidence>
<evidence type="ECO:0000256" key="2">
    <source>
        <dbReference type="ARBA" id="ARBA00022448"/>
    </source>
</evidence>
<dbReference type="Proteomes" id="UP001172630">
    <property type="component" value="Unassembled WGS sequence"/>
</dbReference>
<evidence type="ECO:0000256" key="6">
    <source>
        <dbReference type="ARBA" id="ARBA00022927"/>
    </source>
</evidence>
<keyword evidence="3" id="KW-1003">Cell membrane</keyword>
<dbReference type="RefSeq" id="WP_285881134.1">
    <property type="nucleotide sequence ID" value="NZ_JARFYN010000025.1"/>
</dbReference>
<dbReference type="InterPro" id="IPR050366">
    <property type="entry name" value="BP-dependent_transpt_permease"/>
</dbReference>
<evidence type="ECO:0000256" key="4">
    <source>
        <dbReference type="ARBA" id="ARBA00022692"/>
    </source>
</evidence>
<dbReference type="Pfam" id="PF00528">
    <property type="entry name" value="BPD_transp_1"/>
    <property type="match status" value="1"/>
</dbReference>
<reference evidence="11" key="1">
    <citation type="submission" date="2023-06" db="EMBL/GenBank/DDBJ databases">
        <title>Phylogenetic Diversity of Rhizobium strains.</title>
        <authorList>
            <person name="Moura F.T."/>
            <person name="Helene L.C.F."/>
            <person name="Hungria M."/>
        </authorList>
    </citation>
    <scope>NUCLEOTIDE SEQUENCE</scope>
    <source>
        <strain evidence="11">CCGE524</strain>
    </source>
</reference>
<dbReference type="InterPro" id="IPR035906">
    <property type="entry name" value="MetI-like_sf"/>
</dbReference>
<dbReference type="PROSITE" id="PS50928">
    <property type="entry name" value="ABC_TM1"/>
    <property type="match status" value="1"/>
</dbReference>
<evidence type="ECO:0000259" key="10">
    <source>
        <dbReference type="PROSITE" id="PS50928"/>
    </source>
</evidence>
<gene>
    <name evidence="11" type="ORF">PY650_19340</name>
</gene>
<dbReference type="PANTHER" id="PTHR43386">
    <property type="entry name" value="OLIGOPEPTIDE TRANSPORT SYSTEM PERMEASE PROTEIN APPC"/>
    <property type="match status" value="1"/>
</dbReference>
<feature type="domain" description="ABC transmembrane type-1" evidence="10">
    <location>
        <begin position="55"/>
        <end position="244"/>
    </location>
</feature>
<feature type="transmembrane region" description="Helical" evidence="9">
    <location>
        <begin position="184"/>
        <end position="203"/>
    </location>
</feature>
<sequence>MGLLSAIALITLLAPAIVAQPQVQIADRLMPPSLSAPFGTDRMGSDLLSSVIWGARTTLFVAISTAAAGVLVGVPVGLISGYYRGGLSHSMMRVSDIALAIPQILVAIAIAQTYGPSLLTLIVALSITYWPFWARLVYAETRSIRNEVFIEAAVALGSSPGRIMVLHILPAVASSIAVRTSMGIGATIISAATLGFLGLGAPPQWPEWGRIMAESREYLPDAWWYPLAPGIAIFLTVLGFYMFADALGNVLEPRRRRARPK</sequence>
<comment type="caution">
    <text evidence="11">The sequence shown here is derived from an EMBL/GenBank/DDBJ whole genome shotgun (WGS) entry which is preliminary data.</text>
</comment>
<feature type="transmembrane region" description="Helical" evidence="9">
    <location>
        <begin position="104"/>
        <end position="132"/>
    </location>
</feature>
<feature type="transmembrane region" description="Helical" evidence="9">
    <location>
        <begin position="223"/>
        <end position="251"/>
    </location>
</feature>
<dbReference type="CDD" id="cd06261">
    <property type="entry name" value="TM_PBP2"/>
    <property type="match status" value="1"/>
</dbReference>
<evidence type="ECO:0000256" key="7">
    <source>
        <dbReference type="ARBA" id="ARBA00022989"/>
    </source>
</evidence>
<dbReference type="InterPro" id="IPR000515">
    <property type="entry name" value="MetI-like"/>
</dbReference>
<keyword evidence="8 9" id="KW-0472">Membrane</keyword>
<accession>A0ABT7KGM8</accession>
<keyword evidence="6" id="KW-0653">Protein transport</keyword>
<evidence type="ECO:0000256" key="5">
    <source>
        <dbReference type="ARBA" id="ARBA00022856"/>
    </source>
</evidence>
<evidence type="ECO:0000256" key="9">
    <source>
        <dbReference type="RuleBase" id="RU363032"/>
    </source>
</evidence>
<dbReference type="SUPFAM" id="SSF161098">
    <property type="entry name" value="MetI-like"/>
    <property type="match status" value="1"/>
</dbReference>
<keyword evidence="4 9" id="KW-0812">Transmembrane</keyword>
<protein>
    <submittedName>
        <fullName evidence="11">ABC transporter permease</fullName>
    </submittedName>
</protein>
<proteinExistence type="inferred from homology"/>
<evidence type="ECO:0000256" key="3">
    <source>
        <dbReference type="ARBA" id="ARBA00022475"/>
    </source>
</evidence>
<feature type="transmembrane region" description="Helical" evidence="9">
    <location>
        <begin position="59"/>
        <end position="83"/>
    </location>
</feature>
<evidence type="ECO:0000256" key="1">
    <source>
        <dbReference type="ARBA" id="ARBA00004651"/>
    </source>
</evidence>
<evidence type="ECO:0000313" key="11">
    <source>
        <dbReference type="EMBL" id="MDL2407774.1"/>
    </source>
</evidence>
<name>A0ABT7KGM8_9HYPH</name>
<keyword evidence="12" id="KW-1185">Reference proteome</keyword>
<keyword evidence="5" id="KW-0571">Peptide transport</keyword>
<dbReference type="EMBL" id="JARFYN010000025">
    <property type="protein sequence ID" value="MDL2407774.1"/>
    <property type="molecule type" value="Genomic_DNA"/>
</dbReference>
<organism evidence="11 12">
    <name type="scientific">Rhizobium calliandrae</name>
    <dbReference type="NCBI Taxonomy" id="1312182"/>
    <lineage>
        <taxon>Bacteria</taxon>
        <taxon>Pseudomonadati</taxon>
        <taxon>Pseudomonadota</taxon>
        <taxon>Alphaproteobacteria</taxon>
        <taxon>Hyphomicrobiales</taxon>
        <taxon>Rhizobiaceae</taxon>
        <taxon>Rhizobium/Agrobacterium group</taxon>
        <taxon>Rhizobium</taxon>
    </lineage>
</organism>
<comment type="similarity">
    <text evidence="9">Belongs to the binding-protein-dependent transport system permease family.</text>
</comment>
<keyword evidence="7 9" id="KW-1133">Transmembrane helix</keyword>